<gene>
    <name evidence="2" type="ORF">BIW11_13887</name>
</gene>
<evidence type="ECO:0000313" key="3">
    <source>
        <dbReference type="Proteomes" id="UP000192247"/>
    </source>
</evidence>
<dbReference type="Proteomes" id="UP000192247">
    <property type="component" value="Unassembled WGS sequence"/>
</dbReference>
<evidence type="ECO:0000256" key="1">
    <source>
        <dbReference type="SAM" id="MobiDB-lite"/>
    </source>
</evidence>
<keyword evidence="3" id="KW-1185">Reference proteome</keyword>
<protein>
    <submittedName>
        <fullName evidence="2">Uncharacterized protein</fullName>
    </submittedName>
</protein>
<name>A0A1V9WZW9_9ACAR</name>
<feature type="region of interest" description="Disordered" evidence="1">
    <location>
        <begin position="121"/>
        <end position="269"/>
    </location>
</feature>
<feature type="compositionally biased region" description="Polar residues" evidence="1">
    <location>
        <begin position="350"/>
        <end position="367"/>
    </location>
</feature>
<reference evidence="2 3" key="1">
    <citation type="journal article" date="2017" name="Gigascience">
        <title>Draft genome of the honey bee ectoparasitic mite, Tropilaelaps mercedesae, is shaped by the parasitic life history.</title>
        <authorList>
            <person name="Dong X."/>
            <person name="Armstrong S.D."/>
            <person name="Xia D."/>
            <person name="Makepeace B.L."/>
            <person name="Darby A.C."/>
            <person name="Kadowaki T."/>
        </authorList>
    </citation>
    <scope>NUCLEOTIDE SEQUENCE [LARGE SCALE GENOMIC DNA]</scope>
    <source>
        <strain evidence="2">Wuxi-XJTLU</strain>
    </source>
</reference>
<feature type="compositionally biased region" description="Polar residues" evidence="1">
    <location>
        <begin position="135"/>
        <end position="148"/>
    </location>
</feature>
<accession>A0A1V9WZW9</accession>
<proteinExistence type="predicted"/>
<feature type="compositionally biased region" description="Polar residues" evidence="1">
    <location>
        <begin position="255"/>
        <end position="266"/>
    </location>
</feature>
<dbReference type="AlphaFoldDB" id="A0A1V9WZW9"/>
<feature type="compositionally biased region" description="Basic and acidic residues" evidence="1">
    <location>
        <begin position="235"/>
        <end position="247"/>
    </location>
</feature>
<sequence length="642" mass="70706">MTHSGSTLEENIPPGQERSQQKIRSTAALLELVERQKRRKALRAQGTSRPDDQVRLDTYEHSHVVQQDKIAAKTMVSCSSQTCFVQAELRREKSLTEISNLGPSETRVTIESQVSAAQTFVGTPQHFRSNEPRPVSSTSPQQSHTESGTRIRIAASTDIACRPHTSGSSPGARTPPKSPRTPANGNPGTPLSPRTAPNRSPNAKTNPSKSPRISRTPSAGERLGNQTTPPRLCRSKSDPSPKKEVSPRKSPKKTLASSPKSRSSDVLQVKPLVNTYHAITKRPHIQPRRGIPREFQSRNIKEAFTWSNGTADPNVQKKKTTSTAGVGDPLGRNQYATPDAFPVEKIRSEPANSGHPTPRTPSIQSIPPSAVKSGRTEAKPANDVDSVLTGGVTRIEKLYDELTDEYHMPSCHVSSKRQSSKPLVSNAFYPSPPRNLASKCVAMYVPLHGNAKKPTATKPPRVRKYNRSEVLAFMKRKRLERRGLTHSWHAASKETPSGGSDRAIEEPEAVKAKTSKVITENEERFLPIDLTGNVSKLAKDLAVAARQMDADSPELEHFVRLLNKFDSGVTDLLSKCGFDEARLRDAVQKYTITDAPVEERLDKAMKQFEMLLVRLGLRESKLVVEQTSSDGSGRSKLFSQRH</sequence>
<feature type="compositionally biased region" description="Polar residues" evidence="1">
    <location>
        <begin position="195"/>
        <end position="217"/>
    </location>
</feature>
<evidence type="ECO:0000313" key="2">
    <source>
        <dbReference type="EMBL" id="OQR66855.1"/>
    </source>
</evidence>
<organism evidence="2 3">
    <name type="scientific">Tropilaelaps mercedesae</name>
    <dbReference type="NCBI Taxonomy" id="418985"/>
    <lineage>
        <taxon>Eukaryota</taxon>
        <taxon>Metazoa</taxon>
        <taxon>Ecdysozoa</taxon>
        <taxon>Arthropoda</taxon>
        <taxon>Chelicerata</taxon>
        <taxon>Arachnida</taxon>
        <taxon>Acari</taxon>
        <taxon>Parasitiformes</taxon>
        <taxon>Mesostigmata</taxon>
        <taxon>Gamasina</taxon>
        <taxon>Dermanyssoidea</taxon>
        <taxon>Laelapidae</taxon>
        <taxon>Tropilaelaps</taxon>
    </lineage>
</organism>
<dbReference type="InParanoid" id="A0A1V9WZW9"/>
<comment type="caution">
    <text evidence="2">The sequence shown here is derived from an EMBL/GenBank/DDBJ whole genome shotgun (WGS) entry which is preliminary data.</text>
</comment>
<dbReference type="EMBL" id="MNPL01030874">
    <property type="protein sequence ID" value="OQR66855.1"/>
    <property type="molecule type" value="Genomic_DNA"/>
</dbReference>
<feature type="region of interest" description="Disordered" evidence="1">
    <location>
        <begin position="1"/>
        <end position="23"/>
    </location>
</feature>
<feature type="region of interest" description="Disordered" evidence="1">
    <location>
        <begin position="304"/>
        <end position="385"/>
    </location>
</feature>